<dbReference type="Pfam" id="PF08325">
    <property type="entry name" value="WLM"/>
    <property type="match status" value="1"/>
</dbReference>
<dbReference type="STRING" id="180498.A0A067K749"/>
<dbReference type="PANTHER" id="PTHR47796">
    <property type="entry name" value="ZINC METALLOPROTEINASE-LIKE PROTEIN"/>
    <property type="match status" value="1"/>
</dbReference>
<dbReference type="PROSITE" id="PS51397">
    <property type="entry name" value="WLM"/>
    <property type="match status" value="1"/>
</dbReference>
<dbReference type="Pfam" id="PF09409">
    <property type="entry name" value="PUB"/>
    <property type="match status" value="1"/>
</dbReference>
<protein>
    <recommendedName>
        <fullName evidence="2">WLM domain-containing protein</fullName>
    </recommendedName>
</protein>
<evidence type="ECO:0000259" key="2">
    <source>
        <dbReference type="PROSITE" id="PS51397"/>
    </source>
</evidence>
<feature type="region of interest" description="Disordered" evidence="1">
    <location>
        <begin position="396"/>
        <end position="542"/>
    </location>
</feature>
<dbReference type="SMART" id="SM00580">
    <property type="entry name" value="PUG"/>
    <property type="match status" value="1"/>
</dbReference>
<reference evidence="3 4" key="1">
    <citation type="journal article" date="2014" name="PLoS ONE">
        <title>Global Analysis of Gene Expression Profiles in Physic Nut (Jatropha curcas L.) Seedlings Exposed to Salt Stress.</title>
        <authorList>
            <person name="Zhang L."/>
            <person name="Zhang C."/>
            <person name="Wu P."/>
            <person name="Chen Y."/>
            <person name="Li M."/>
            <person name="Jiang H."/>
            <person name="Wu G."/>
        </authorList>
    </citation>
    <scope>NUCLEOTIDE SEQUENCE [LARGE SCALE GENOMIC DNA]</scope>
    <source>
        <strain evidence="4">cv. GZQX0401</strain>
        <tissue evidence="3">Young leaves</tissue>
    </source>
</reference>
<dbReference type="InterPro" id="IPR036339">
    <property type="entry name" value="PUB-like_dom_sf"/>
</dbReference>
<sequence length="690" mass="77387">MNSNASLKDLGDELQKLTDVKPDTMKLIVPQVSSKGSKLLSPFSNEHSQLSLHKASILEGKSIRMMGVPEDEVDKVLQNAKDNLRIAGFDEEERRMKQRSAYSPHALLKLPQGPYTFCDFRTLQLPGIQLNPPASEALKRMHMLAADPGIVAIMNKHRWRVGIMTEMAPVGYVGVSPKCILGFNKNHGEEISLRLRTDDLKGFRKYESIKKTLLHELAHMVYSEHDANFYNLDKQLNQEAASLDWTKSRGHTLNRVRHLDHYEEEESYDSDNRSFSYKLGGNVLDQMASARASSVAAAYLRLANESANGSGASRVYEEPDPDDSRISMHHRPEANYVGEDNTDIEFAHKVQFKPDYEPDPDEYSYVQSKHEPDPDDSQNNNLGLMETLNNLIKLGKTIDEPDPDDSEVKVGDGNIQGPNQDNSLKIRSRKGQAHLDKVYGEPDPDESQADRTMQVEPDPDDDLAASHEISSMKIDESMIIDEPDPDDSYAKQSNSRHRNIKGADQSNTPLTESIEDAACPKKAYREPDPDESQANSVVGIEPDPDDGLLASQEISNMKIDEPDPDDEEIRRIQDPVAVVCGRLQKAVETLRTEVDTAEATATLQTLFKIIRNVIEHPYEMKFKRIRKANPIIQKNVANHRAALEILQMVGFIEDVLLDETGKAETCLVLKRNDPGLLWLAKSSLEACLAF</sequence>
<dbReference type="InterPro" id="IPR013536">
    <property type="entry name" value="WLM_dom"/>
</dbReference>
<evidence type="ECO:0000313" key="4">
    <source>
        <dbReference type="Proteomes" id="UP000027138"/>
    </source>
</evidence>
<gene>
    <name evidence="3" type="ORF">JCGZ_13776</name>
</gene>
<name>A0A067K749_JATCU</name>
<dbReference type="Gene3D" id="3.10.20.90">
    <property type="entry name" value="Phosphatidylinositol 3-kinase Catalytic Subunit, Chain A, domain 1"/>
    <property type="match status" value="1"/>
</dbReference>
<dbReference type="PANTHER" id="PTHR47796:SF1">
    <property type="entry name" value="OS08G0500800 PROTEIN"/>
    <property type="match status" value="1"/>
</dbReference>
<feature type="compositionally biased region" description="Polar residues" evidence="1">
    <location>
        <begin position="416"/>
        <end position="425"/>
    </location>
</feature>
<dbReference type="CDD" id="cd10463">
    <property type="entry name" value="PUB_WLM"/>
    <property type="match status" value="1"/>
</dbReference>
<proteinExistence type="predicted"/>
<feature type="domain" description="WLM" evidence="2">
    <location>
        <begin position="108"/>
        <end position="303"/>
    </location>
</feature>
<feature type="compositionally biased region" description="Acidic residues" evidence="1">
    <location>
        <begin position="478"/>
        <end position="487"/>
    </location>
</feature>
<organism evidence="3 4">
    <name type="scientific">Jatropha curcas</name>
    <name type="common">Barbados nut</name>
    <dbReference type="NCBI Taxonomy" id="180498"/>
    <lineage>
        <taxon>Eukaryota</taxon>
        <taxon>Viridiplantae</taxon>
        <taxon>Streptophyta</taxon>
        <taxon>Embryophyta</taxon>
        <taxon>Tracheophyta</taxon>
        <taxon>Spermatophyta</taxon>
        <taxon>Magnoliopsida</taxon>
        <taxon>eudicotyledons</taxon>
        <taxon>Gunneridae</taxon>
        <taxon>Pentapetalae</taxon>
        <taxon>rosids</taxon>
        <taxon>fabids</taxon>
        <taxon>Malpighiales</taxon>
        <taxon>Euphorbiaceae</taxon>
        <taxon>Crotonoideae</taxon>
        <taxon>Jatropheae</taxon>
        <taxon>Jatropha</taxon>
    </lineage>
</organism>
<feature type="region of interest" description="Disordered" evidence="1">
    <location>
        <begin position="353"/>
        <end position="382"/>
    </location>
</feature>
<dbReference type="InterPro" id="IPR018997">
    <property type="entry name" value="PUB_domain"/>
</dbReference>
<dbReference type="Gene3D" id="1.20.58.2190">
    <property type="match status" value="1"/>
</dbReference>
<dbReference type="AlphaFoldDB" id="A0A067K749"/>
<feature type="region of interest" description="Disordered" evidence="1">
    <location>
        <begin position="308"/>
        <end position="328"/>
    </location>
</feature>
<dbReference type="Proteomes" id="UP000027138">
    <property type="component" value="Unassembled WGS sequence"/>
</dbReference>
<accession>A0A067K749</accession>
<keyword evidence="4" id="KW-1185">Reference proteome</keyword>
<dbReference type="SUPFAM" id="SSF143503">
    <property type="entry name" value="PUG domain-like"/>
    <property type="match status" value="1"/>
</dbReference>
<dbReference type="OrthoDB" id="49605at2759"/>
<evidence type="ECO:0000256" key="1">
    <source>
        <dbReference type="SAM" id="MobiDB-lite"/>
    </source>
</evidence>
<dbReference type="EMBL" id="KK914641">
    <property type="protein sequence ID" value="KDP30833.1"/>
    <property type="molecule type" value="Genomic_DNA"/>
</dbReference>
<evidence type="ECO:0000313" key="3">
    <source>
        <dbReference type="EMBL" id="KDP30833.1"/>
    </source>
</evidence>